<evidence type="ECO:0000256" key="2">
    <source>
        <dbReference type="ARBA" id="ARBA00005695"/>
    </source>
</evidence>
<gene>
    <name evidence="7" type="ORF">HMPREF9156_00017</name>
</gene>
<dbReference type="SUPFAM" id="SSF53850">
    <property type="entry name" value="Periplasmic binding protein-like II"/>
    <property type="match status" value="1"/>
</dbReference>
<evidence type="ECO:0000313" key="8">
    <source>
        <dbReference type="Proteomes" id="UP000006415"/>
    </source>
</evidence>
<dbReference type="GO" id="GO:0015833">
    <property type="term" value="P:peptide transport"/>
    <property type="evidence" value="ECO:0007669"/>
    <property type="project" value="TreeGrafter"/>
</dbReference>
<comment type="caution">
    <text evidence="7">The sequence shown here is derived from an EMBL/GenBank/DDBJ whole genome shotgun (WGS) entry which is preliminary data.</text>
</comment>
<feature type="domain" description="Solute-binding protein family 5" evidence="6">
    <location>
        <begin position="117"/>
        <end position="449"/>
    </location>
</feature>
<dbReference type="GO" id="GO:0042597">
    <property type="term" value="C:periplasmic space"/>
    <property type="evidence" value="ECO:0007669"/>
    <property type="project" value="UniProtKB-ARBA"/>
</dbReference>
<dbReference type="PIRSF" id="PIRSF002741">
    <property type="entry name" value="MppA"/>
    <property type="match status" value="1"/>
</dbReference>
<keyword evidence="3" id="KW-0813">Transport</keyword>
<dbReference type="InterPro" id="IPR030678">
    <property type="entry name" value="Peptide/Ni-bd"/>
</dbReference>
<name>J0DFZ3_9BIFI</name>
<dbReference type="GO" id="GO:0043190">
    <property type="term" value="C:ATP-binding cassette (ABC) transporter complex"/>
    <property type="evidence" value="ECO:0007669"/>
    <property type="project" value="InterPro"/>
</dbReference>
<feature type="transmembrane region" description="Helical" evidence="5">
    <location>
        <begin position="41"/>
        <end position="62"/>
    </location>
</feature>
<dbReference type="EMBL" id="AGZS01000001">
    <property type="protein sequence ID" value="EJD65253.1"/>
    <property type="molecule type" value="Genomic_DNA"/>
</dbReference>
<keyword evidence="5" id="KW-1133">Transmembrane helix</keyword>
<accession>J0DFZ3</accession>
<keyword evidence="4" id="KW-0732">Signal</keyword>
<evidence type="ECO:0000256" key="1">
    <source>
        <dbReference type="ARBA" id="ARBA00004196"/>
    </source>
</evidence>
<dbReference type="Proteomes" id="UP000006415">
    <property type="component" value="Unassembled WGS sequence"/>
</dbReference>
<dbReference type="PANTHER" id="PTHR30290:SF10">
    <property type="entry name" value="PERIPLASMIC OLIGOPEPTIDE-BINDING PROTEIN-RELATED"/>
    <property type="match status" value="1"/>
</dbReference>
<proteinExistence type="inferred from homology"/>
<organism evidence="7 8">
    <name type="scientific">Scardovia wiggsiae F0424</name>
    <dbReference type="NCBI Taxonomy" id="857290"/>
    <lineage>
        <taxon>Bacteria</taxon>
        <taxon>Bacillati</taxon>
        <taxon>Actinomycetota</taxon>
        <taxon>Actinomycetes</taxon>
        <taxon>Bifidobacteriales</taxon>
        <taxon>Bifidobacteriaceae</taxon>
        <taxon>Scardovia</taxon>
    </lineage>
</organism>
<comment type="subcellular location">
    <subcellularLocation>
        <location evidence="1">Cell envelope</location>
    </subcellularLocation>
</comment>
<evidence type="ECO:0000313" key="7">
    <source>
        <dbReference type="EMBL" id="EJD65253.1"/>
    </source>
</evidence>
<dbReference type="Pfam" id="PF00496">
    <property type="entry name" value="SBP_bac_5"/>
    <property type="match status" value="1"/>
</dbReference>
<dbReference type="OrthoDB" id="9796817at2"/>
<dbReference type="HOGENOM" id="CLU_017028_7_3_11"/>
<dbReference type="eggNOG" id="COG0747">
    <property type="taxonomic scope" value="Bacteria"/>
</dbReference>
<protein>
    <recommendedName>
        <fullName evidence="6">Solute-binding protein family 5 domain-containing protein</fullName>
    </recommendedName>
</protein>
<evidence type="ECO:0000256" key="4">
    <source>
        <dbReference type="ARBA" id="ARBA00022729"/>
    </source>
</evidence>
<dbReference type="InterPro" id="IPR000914">
    <property type="entry name" value="SBP_5_dom"/>
</dbReference>
<comment type="similarity">
    <text evidence="2">Belongs to the bacterial solute-binding protein 5 family.</text>
</comment>
<dbReference type="STRING" id="857290.HMPREF9156_00017"/>
<evidence type="ECO:0000256" key="5">
    <source>
        <dbReference type="SAM" id="Phobius"/>
    </source>
</evidence>
<dbReference type="GO" id="GO:1904680">
    <property type="term" value="F:peptide transmembrane transporter activity"/>
    <property type="evidence" value="ECO:0007669"/>
    <property type="project" value="TreeGrafter"/>
</dbReference>
<dbReference type="PANTHER" id="PTHR30290">
    <property type="entry name" value="PERIPLASMIC BINDING COMPONENT OF ABC TRANSPORTER"/>
    <property type="match status" value="1"/>
</dbReference>
<keyword evidence="8" id="KW-1185">Reference proteome</keyword>
<keyword evidence="5" id="KW-0812">Transmembrane</keyword>
<sequence length="547" mass="60324">MLQDIQDDSGENISGIKGRKKPDAAELLSSRTRSQNIAGRFTRWAAAVAGVVLVVAAGYAVITGGKARNPQQASRVSIGLQLAPANLDIRTQSGSALDQLLIGNVYEGLVARTSANTVVPSLAKSWEISGDGMTYVFHLNTDMHFSNGHRLDADDVVWSVRQMMDKKYQGYSLVQNYRSVEAVNPNTVVLRLTAPYTELLWQLTGRAGLVFDKDAHYDMKVRAVGSGPYTIADYKPGVSVSFHADTRYWGSHKPKTGTVDIRYYADTNAGLNALKSGEVQVLAPLSDRLAGSVGKDPAFTVKAGNGTDKYVLAFNNKRDPFTDKRVRQAIRFGIDHQAIIRSRGNYDLPLGGPVPRLDPGYQDLTDIYPHNSAKARKLMEEAGYDASHPLDISLEYANIYPAEIGDQLKSQLAQINIKLSVERVDFNTWLNHVYKNRDYDLSLVDHNESHDFHQWADPDYYYGYNNPRVISLYSQALAASDNAAHDALIAQAARIVSEDAAADWLLNYRVITASRKGVSGFPTDLNQVYLPLWDVSYSSGLKAAEGR</sequence>
<evidence type="ECO:0000259" key="6">
    <source>
        <dbReference type="Pfam" id="PF00496"/>
    </source>
</evidence>
<dbReference type="AlphaFoldDB" id="J0DFZ3"/>
<dbReference type="CDD" id="cd08494">
    <property type="entry name" value="PBP2_NikA_DppA_OppA_like_6"/>
    <property type="match status" value="1"/>
</dbReference>
<dbReference type="GO" id="GO:0030313">
    <property type="term" value="C:cell envelope"/>
    <property type="evidence" value="ECO:0007669"/>
    <property type="project" value="UniProtKB-SubCell"/>
</dbReference>
<keyword evidence="5" id="KW-0472">Membrane</keyword>
<reference evidence="7 8" key="1">
    <citation type="submission" date="2012-01" db="EMBL/GenBank/DDBJ databases">
        <title>The Genome Sequence of Scardovia wiggsiae F0424.</title>
        <authorList>
            <consortium name="The Broad Institute Genome Sequencing Platform"/>
            <person name="Earl A."/>
            <person name="Ward D."/>
            <person name="Feldgarden M."/>
            <person name="Gevers D."/>
            <person name="Izard J."/>
            <person name="Ganesan A."/>
            <person name="Baranova O.V."/>
            <person name="Blanton J.M."/>
            <person name="Tanner A.C."/>
            <person name="Mathney J."/>
            <person name="Dewhirst F.E."/>
            <person name="Young S.K."/>
            <person name="Zeng Q."/>
            <person name="Gargeya S."/>
            <person name="Fitzgerald M."/>
            <person name="Haas B."/>
            <person name="Abouelleil A."/>
            <person name="Alvarado L."/>
            <person name="Arachchi H.M."/>
            <person name="Berlin A."/>
            <person name="Chapman S.B."/>
            <person name="Gearin G."/>
            <person name="Goldberg J."/>
            <person name="Griggs A."/>
            <person name="Gujja S."/>
            <person name="Hansen M."/>
            <person name="Heiman D."/>
            <person name="Howarth C."/>
            <person name="Larimer J."/>
            <person name="Lui A."/>
            <person name="MacDonald P.J.P."/>
            <person name="McCowen C."/>
            <person name="Montmayeur A."/>
            <person name="Murphy C."/>
            <person name="Neiman D."/>
            <person name="Pearson M."/>
            <person name="Priest M."/>
            <person name="Roberts A."/>
            <person name="Saif S."/>
            <person name="Shea T."/>
            <person name="Sisk P."/>
            <person name="Stolte C."/>
            <person name="Sykes S."/>
            <person name="Wortman J."/>
            <person name="Nusbaum C."/>
            <person name="Birren B."/>
        </authorList>
    </citation>
    <scope>NUCLEOTIDE SEQUENCE [LARGE SCALE GENOMIC DNA]</scope>
    <source>
        <strain evidence="7 8">F0424</strain>
    </source>
</reference>
<dbReference type="Gene3D" id="3.10.105.10">
    <property type="entry name" value="Dipeptide-binding Protein, Domain 3"/>
    <property type="match status" value="1"/>
</dbReference>
<dbReference type="RefSeq" id="WP_007147085.1">
    <property type="nucleotide sequence ID" value="NZ_AKCI01000001.1"/>
</dbReference>
<dbReference type="InterPro" id="IPR039424">
    <property type="entry name" value="SBP_5"/>
</dbReference>
<evidence type="ECO:0000256" key="3">
    <source>
        <dbReference type="ARBA" id="ARBA00022448"/>
    </source>
</evidence>
<dbReference type="Gene3D" id="3.40.190.10">
    <property type="entry name" value="Periplasmic binding protein-like II"/>
    <property type="match status" value="1"/>
</dbReference>